<keyword evidence="1" id="KW-1133">Transmembrane helix</keyword>
<protein>
    <submittedName>
        <fullName evidence="2">Uncharacterized protein</fullName>
    </submittedName>
</protein>
<comment type="caution">
    <text evidence="2">The sequence shown here is derived from an EMBL/GenBank/DDBJ whole genome shotgun (WGS) entry which is preliminary data.</text>
</comment>
<dbReference type="EMBL" id="PKMF04000003">
    <property type="protein sequence ID" value="KAK7861088.1"/>
    <property type="molecule type" value="Genomic_DNA"/>
</dbReference>
<reference evidence="2" key="2">
    <citation type="journal article" date="2018" name="Sci. Data">
        <title>The draft genome sequence of cork oak.</title>
        <authorList>
            <person name="Ramos A.M."/>
            <person name="Usie A."/>
            <person name="Barbosa P."/>
            <person name="Barros P.M."/>
            <person name="Capote T."/>
            <person name="Chaves I."/>
            <person name="Simoes F."/>
            <person name="Abreu I."/>
            <person name="Carrasquinho I."/>
            <person name="Faro C."/>
            <person name="Guimaraes J.B."/>
            <person name="Mendonca D."/>
            <person name="Nobrega F."/>
            <person name="Rodrigues L."/>
            <person name="Saibo N.J.M."/>
            <person name="Varela M.C."/>
            <person name="Egas C."/>
            <person name="Matos J."/>
            <person name="Miguel C.M."/>
            <person name="Oliveira M.M."/>
            <person name="Ricardo C.P."/>
            <person name="Goncalves S."/>
        </authorList>
    </citation>
    <scope>NUCLEOTIDE SEQUENCE [LARGE SCALE GENOMIC DNA]</scope>
    <source>
        <strain evidence="2">HL8</strain>
    </source>
</reference>
<proteinExistence type="predicted"/>
<dbReference type="AlphaFoldDB" id="A0AAW0MGF5"/>
<name>A0AAW0MGF5_QUESU</name>
<feature type="transmembrane region" description="Helical" evidence="1">
    <location>
        <begin position="20"/>
        <end position="40"/>
    </location>
</feature>
<evidence type="ECO:0000256" key="1">
    <source>
        <dbReference type="SAM" id="Phobius"/>
    </source>
</evidence>
<organism evidence="2">
    <name type="scientific">Quercus suber</name>
    <name type="common">Cork oak</name>
    <dbReference type="NCBI Taxonomy" id="58331"/>
    <lineage>
        <taxon>Eukaryota</taxon>
        <taxon>Viridiplantae</taxon>
        <taxon>Streptophyta</taxon>
        <taxon>Embryophyta</taxon>
        <taxon>Tracheophyta</taxon>
        <taxon>Spermatophyta</taxon>
        <taxon>Magnoliopsida</taxon>
        <taxon>eudicotyledons</taxon>
        <taxon>Gunneridae</taxon>
        <taxon>Pentapetalae</taxon>
        <taxon>rosids</taxon>
        <taxon>fabids</taxon>
        <taxon>Fagales</taxon>
        <taxon>Fagaceae</taxon>
        <taxon>Quercus</taxon>
    </lineage>
</organism>
<gene>
    <name evidence="2" type="ORF">CFP56_024285</name>
</gene>
<sequence length="104" mass="12028">MKLYSPSMYTRNGMRPSVTNLIHFFLFVELGFWNIIAELCTTREGRIDKDRLYLVGCRDIILDVDFLGVLTIGVYWISSGSVSILDLHEFLFVQEDRVKIGFDS</sequence>
<reference evidence="2" key="1">
    <citation type="submission" date="2017-12" db="EMBL/GenBank/DDBJ databases">
        <authorList>
            <person name="Barbosa P."/>
            <person name="Usie A."/>
            <person name="Ramos A.M."/>
        </authorList>
    </citation>
    <scope>NUCLEOTIDE SEQUENCE</scope>
    <source>
        <strain evidence="2">HL8</strain>
        <tissue evidence="2">Leaves</tissue>
    </source>
</reference>
<evidence type="ECO:0000313" key="2">
    <source>
        <dbReference type="EMBL" id="KAK7861088.1"/>
    </source>
</evidence>
<accession>A0AAW0MGF5</accession>
<keyword evidence="1" id="KW-0472">Membrane</keyword>
<feature type="transmembrane region" description="Helical" evidence="1">
    <location>
        <begin position="60"/>
        <end position="78"/>
    </location>
</feature>
<keyword evidence="1" id="KW-0812">Transmembrane</keyword>
<reference evidence="2" key="3">
    <citation type="submission" date="2023-07" db="EMBL/GenBank/DDBJ databases">
        <title>An improved reference 1 genome and first organelle genomes of Quercus suber.</title>
        <authorList>
            <consortium name="Genosuber Consortium"/>
            <person name="Usie A."/>
            <person name="Serra O."/>
            <person name="Barros P."/>
        </authorList>
    </citation>
    <scope>NUCLEOTIDE SEQUENCE</scope>
    <source>
        <strain evidence="2">HL8</strain>
        <tissue evidence="2">Leaves</tissue>
    </source>
</reference>